<dbReference type="GO" id="GO:0003676">
    <property type="term" value="F:nucleic acid binding"/>
    <property type="evidence" value="ECO:0007669"/>
    <property type="project" value="InterPro"/>
</dbReference>
<dbReference type="InterPro" id="IPR036397">
    <property type="entry name" value="RNaseH_sf"/>
</dbReference>
<dbReference type="OrthoDB" id="444848at2759"/>
<sequence length="278" mass="31959">MFQDVKAHVSSCHECQIRSTRKVEIPLTISTPATIFTKLYVDVMLMPKAKGYRYIVAARDDLTQAAEGRALRKSNADSLAKFFWEEIICRYGHIAERGHFIIREGIVKACEGDISQWPSKVHHAFFADKVTTRRASGFSPYWLLHGVDPVLPFDLVEANFLVEGFKSGMASEDLLALRIRQLEKRPDDIRAAAETLAKNRWSAKLQFEKRFKHRFLKKSTWEPGDLVLVRDIEREHSYDRKHTPRYRGPYEITGQTKHGSYILSELDGTLSRRGIHGI</sequence>
<evidence type="ECO:0008006" key="3">
    <source>
        <dbReference type="Google" id="ProtNLM"/>
    </source>
</evidence>
<dbReference type="SUPFAM" id="SSF53098">
    <property type="entry name" value="Ribonuclease H-like"/>
    <property type="match status" value="1"/>
</dbReference>
<evidence type="ECO:0000313" key="2">
    <source>
        <dbReference type="Proteomes" id="UP000030669"/>
    </source>
</evidence>
<protein>
    <recommendedName>
        <fullName evidence="3">Integrase zinc-binding domain-containing protein</fullName>
    </recommendedName>
</protein>
<dbReference type="GeneID" id="19306816"/>
<name>S7RBW9_GLOTA</name>
<dbReference type="eggNOG" id="ENOG502S8T4">
    <property type="taxonomic scope" value="Eukaryota"/>
</dbReference>
<gene>
    <name evidence="1" type="ORF">GLOTRDRAFT_51444</name>
</gene>
<dbReference type="InterPro" id="IPR012337">
    <property type="entry name" value="RNaseH-like_sf"/>
</dbReference>
<dbReference type="RefSeq" id="XP_007871660.1">
    <property type="nucleotide sequence ID" value="XM_007873469.1"/>
</dbReference>
<proteinExistence type="predicted"/>
<dbReference type="AlphaFoldDB" id="S7RBW9"/>
<dbReference type="InterPro" id="IPR052160">
    <property type="entry name" value="Gypsy_RT_Integrase-like"/>
</dbReference>
<evidence type="ECO:0000313" key="1">
    <source>
        <dbReference type="EMBL" id="EPQ49884.1"/>
    </source>
</evidence>
<keyword evidence="2" id="KW-1185">Reference proteome</keyword>
<dbReference type="OMA" id="HIRCHEC"/>
<dbReference type="KEGG" id="gtr:GLOTRDRAFT_51444"/>
<dbReference type="EMBL" id="KB469524">
    <property type="protein sequence ID" value="EPQ49884.1"/>
    <property type="molecule type" value="Genomic_DNA"/>
</dbReference>
<reference evidence="1 2" key="1">
    <citation type="journal article" date="2012" name="Science">
        <title>The Paleozoic origin of enzymatic lignin decomposition reconstructed from 31 fungal genomes.</title>
        <authorList>
            <person name="Floudas D."/>
            <person name="Binder M."/>
            <person name="Riley R."/>
            <person name="Barry K."/>
            <person name="Blanchette R.A."/>
            <person name="Henrissat B."/>
            <person name="Martinez A.T."/>
            <person name="Otillar R."/>
            <person name="Spatafora J.W."/>
            <person name="Yadav J.S."/>
            <person name="Aerts A."/>
            <person name="Benoit I."/>
            <person name="Boyd A."/>
            <person name="Carlson A."/>
            <person name="Copeland A."/>
            <person name="Coutinho P.M."/>
            <person name="de Vries R.P."/>
            <person name="Ferreira P."/>
            <person name="Findley K."/>
            <person name="Foster B."/>
            <person name="Gaskell J."/>
            <person name="Glotzer D."/>
            <person name="Gorecki P."/>
            <person name="Heitman J."/>
            <person name="Hesse C."/>
            <person name="Hori C."/>
            <person name="Igarashi K."/>
            <person name="Jurgens J.A."/>
            <person name="Kallen N."/>
            <person name="Kersten P."/>
            <person name="Kohler A."/>
            <person name="Kuees U."/>
            <person name="Kumar T.K.A."/>
            <person name="Kuo A."/>
            <person name="LaButti K."/>
            <person name="Larrondo L.F."/>
            <person name="Lindquist E."/>
            <person name="Ling A."/>
            <person name="Lombard V."/>
            <person name="Lucas S."/>
            <person name="Lundell T."/>
            <person name="Martin R."/>
            <person name="McLaughlin D.J."/>
            <person name="Morgenstern I."/>
            <person name="Morin E."/>
            <person name="Murat C."/>
            <person name="Nagy L.G."/>
            <person name="Nolan M."/>
            <person name="Ohm R.A."/>
            <person name="Patyshakuliyeva A."/>
            <person name="Rokas A."/>
            <person name="Ruiz-Duenas F.J."/>
            <person name="Sabat G."/>
            <person name="Salamov A."/>
            <person name="Samejima M."/>
            <person name="Schmutz J."/>
            <person name="Slot J.C."/>
            <person name="St John F."/>
            <person name="Stenlid J."/>
            <person name="Sun H."/>
            <person name="Sun S."/>
            <person name="Syed K."/>
            <person name="Tsang A."/>
            <person name="Wiebenga A."/>
            <person name="Young D."/>
            <person name="Pisabarro A."/>
            <person name="Eastwood D.C."/>
            <person name="Martin F."/>
            <person name="Cullen D."/>
            <person name="Grigoriev I.V."/>
            <person name="Hibbett D.S."/>
        </authorList>
    </citation>
    <scope>NUCLEOTIDE SEQUENCE [LARGE SCALE GENOMIC DNA]</scope>
    <source>
        <strain evidence="1 2">ATCC 11539</strain>
    </source>
</reference>
<accession>S7RBW9</accession>
<dbReference type="Proteomes" id="UP000030669">
    <property type="component" value="Unassembled WGS sequence"/>
</dbReference>
<dbReference type="PANTHER" id="PTHR47266">
    <property type="entry name" value="ENDONUCLEASE-RELATED"/>
    <property type="match status" value="1"/>
</dbReference>
<dbReference type="HOGENOM" id="CLU_000384_22_1_1"/>
<organism evidence="1 2">
    <name type="scientific">Gloeophyllum trabeum (strain ATCC 11539 / FP-39264 / Madison 617)</name>
    <name type="common">Brown rot fungus</name>
    <dbReference type="NCBI Taxonomy" id="670483"/>
    <lineage>
        <taxon>Eukaryota</taxon>
        <taxon>Fungi</taxon>
        <taxon>Dikarya</taxon>
        <taxon>Basidiomycota</taxon>
        <taxon>Agaricomycotina</taxon>
        <taxon>Agaricomycetes</taxon>
        <taxon>Gloeophyllales</taxon>
        <taxon>Gloeophyllaceae</taxon>
        <taxon>Gloeophyllum</taxon>
    </lineage>
</organism>
<dbReference type="Gene3D" id="3.30.420.10">
    <property type="entry name" value="Ribonuclease H-like superfamily/Ribonuclease H"/>
    <property type="match status" value="1"/>
</dbReference>